<accession>A0ABY8VK39</accession>
<gene>
    <name evidence="1" type="ORF">QP027_00635</name>
</gene>
<reference evidence="1 2" key="1">
    <citation type="submission" date="2023-05" db="EMBL/GenBank/DDBJ databases">
        <title>Corynebacterium suedekumii sp. nov. and Corynebacterium breve sp. nov. isolated from raw cow's milk.</title>
        <authorList>
            <person name="Baer M.K."/>
            <person name="Mehl L."/>
            <person name="Hellmuth R."/>
            <person name="Marke G."/>
            <person name="Lipski A."/>
        </authorList>
    </citation>
    <scope>NUCLEOTIDE SEQUENCE [LARGE SCALE GENOMIC DNA]</scope>
    <source>
        <strain evidence="1 2">R4</strain>
    </source>
</reference>
<evidence type="ECO:0008006" key="3">
    <source>
        <dbReference type="Google" id="ProtNLM"/>
    </source>
</evidence>
<dbReference type="EMBL" id="CP126969">
    <property type="protein sequence ID" value="WIM67940.1"/>
    <property type="molecule type" value="Genomic_DNA"/>
</dbReference>
<sequence length="229" mass="23937">MAILVDMNSSDPLSPFQQLGDVAALIDDTTAAIAVAHRRPAALRRADIIVGESVLRGAKLSGMLDGAAVEDMVSPYAVLSPETAAMTAQTFLRAPSQVFARLDVAAGGEGKPSDPQRMEALARLITAPGVSGLLLAQVVHFEVAGRELFGSRSGVVGRVSSRCAALATGVDPLGICVPETYYNRHREDYAVALTGWVSGDRHAVTQALEFGLRAWIAGAEEADGIARAA</sequence>
<evidence type="ECO:0000313" key="1">
    <source>
        <dbReference type="EMBL" id="WIM67940.1"/>
    </source>
</evidence>
<organism evidence="1 2">
    <name type="scientific">Corynebacterium breve</name>
    <dbReference type="NCBI Taxonomy" id="3049799"/>
    <lineage>
        <taxon>Bacteria</taxon>
        <taxon>Bacillati</taxon>
        <taxon>Actinomycetota</taxon>
        <taxon>Actinomycetes</taxon>
        <taxon>Mycobacteriales</taxon>
        <taxon>Corynebacteriaceae</taxon>
        <taxon>Corynebacterium</taxon>
    </lineage>
</organism>
<name>A0ABY8VK39_9CORY</name>
<dbReference type="Proteomes" id="UP001225598">
    <property type="component" value="Chromosome"/>
</dbReference>
<keyword evidence="2" id="KW-1185">Reference proteome</keyword>
<evidence type="ECO:0000313" key="2">
    <source>
        <dbReference type="Proteomes" id="UP001225598"/>
    </source>
</evidence>
<proteinExistence type="predicted"/>
<dbReference type="RefSeq" id="WP_284825264.1">
    <property type="nucleotide sequence ID" value="NZ_CP126969.1"/>
</dbReference>
<protein>
    <recommendedName>
        <fullName evidence="3">Oxidoreductase</fullName>
    </recommendedName>
</protein>